<dbReference type="Proteomes" id="UP000035722">
    <property type="component" value="Unassembled WGS sequence"/>
</dbReference>
<dbReference type="SUPFAM" id="SSF81464">
    <property type="entry name" value="Cytochrome c oxidase subunit II-like, transmembrane region"/>
    <property type="match status" value="1"/>
</dbReference>
<evidence type="ECO:0000256" key="12">
    <source>
        <dbReference type="ARBA" id="ARBA00024688"/>
    </source>
</evidence>
<comment type="caution">
    <text evidence="18">The sequence shown here is derived from an EMBL/GenBank/DDBJ whole genome shotgun (WGS) entry which is preliminary data.</text>
</comment>
<comment type="function">
    <text evidence="12">Subunits I and II form the functional core of the enzyme complex. Electrons originating in cytochrome c are transferred via heme a and Cu(A) to the binuclear center formed by heme a3 and Cu(B).</text>
</comment>
<evidence type="ECO:0000256" key="6">
    <source>
        <dbReference type="ARBA" id="ARBA00022723"/>
    </source>
</evidence>
<evidence type="ECO:0000256" key="13">
    <source>
        <dbReference type="ARBA" id="ARBA00031399"/>
    </source>
</evidence>
<evidence type="ECO:0000259" key="17">
    <source>
        <dbReference type="PROSITE" id="PS50857"/>
    </source>
</evidence>
<gene>
    <name evidence="18" type="primary">ctaC</name>
    <name evidence="18" type="ORF">ARTSIC4J27_872</name>
</gene>
<name>A0A024GZP3_9MICC</name>
<organism evidence="18 19">
    <name type="scientific">Pseudarthrobacter siccitolerans</name>
    <dbReference type="NCBI Taxonomy" id="861266"/>
    <lineage>
        <taxon>Bacteria</taxon>
        <taxon>Bacillati</taxon>
        <taxon>Actinomycetota</taxon>
        <taxon>Actinomycetes</taxon>
        <taxon>Micrococcales</taxon>
        <taxon>Micrococcaceae</taxon>
        <taxon>Pseudarthrobacter</taxon>
    </lineage>
</organism>
<dbReference type="GO" id="GO:0016020">
    <property type="term" value="C:membrane"/>
    <property type="evidence" value="ECO:0007669"/>
    <property type="project" value="UniProtKB-SubCell"/>
</dbReference>
<dbReference type="InterPro" id="IPR036257">
    <property type="entry name" value="Cyt_c_oxidase_su2_TM_sf"/>
</dbReference>
<keyword evidence="6" id="KW-0479">Metal-binding</keyword>
<evidence type="ECO:0000313" key="18">
    <source>
        <dbReference type="EMBL" id="CCQ44941.1"/>
    </source>
</evidence>
<dbReference type="InterPro" id="IPR002429">
    <property type="entry name" value="CcO_II-like_C"/>
</dbReference>
<comment type="subcellular location">
    <subcellularLocation>
        <location evidence="1">Membrane</location>
        <topology evidence="1">Multi-pass membrane protein</topology>
    </subcellularLocation>
</comment>
<keyword evidence="9 16" id="KW-1133">Transmembrane helix</keyword>
<feature type="domain" description="Cytochrome oxidase subunit II copper A binding" evidence="17">
    <location>
        <begin position="131"/>
        <end position="263"/>
    </location>
</feature>
<accession>A0A024GZP3</accession>
<dbReference type="PROSITE" id="PS00078">
    <property type="entry name" value="COX2"/>
    <property type="match status" value="1"/>
</dbReference>
<dbReference type="InterPro" id="IPR008972">
    <property type="entry name" value="Cupredoxin"/>
</dbReference>
<dbReference type="STRING" id="861266.ARTSIC4J27_872"/>
<proteinExistence type="inferred from homology"/>
<evidence type="ECO:0000256" key="15">
    <source>
        <dbReference type="SAM" id="MobiDB-lite"/>
    </source>
</evidence>
<dbReference type="PANTHER" id="PTHR22888:SF9">
    <property type="entry name" value="CYTOCHROME C OXIDASE SUBUNIT 2"/>
    <property type="match status" value="1"/>
</dbReference>
<dbReference type="Gene3D" id="1.10.287.90">
    <property type="match status" value="1"/>
</dbReference>
<evidence type="ECO:0000256" key="14">
    <source>
        <dbReference type="ARBA" id="ARBA00047816"/>
    </source>
</evidence>
<evidence type="ECO:0000256" key="8">
    <source>
        <dbReference type="ARBA" id="ARBA00022982"/>
    </source>
</evidence>
<keyword evidence="7" id="KW-1278">Translocase</keyword>
<evidence type="ECO:0000256" key="5">
    <source>
        <dbReference type="ARBA" id="ARBA00022692"/>
    </source>
</evidence>
<dbReference type="InterPro" id="IPR001505">
    <property type="entry name" value="Copper_CuA"/>
</dbReference>
<dbReference type="PROSITE" id="PS51257">
    <property type="entry name" value="PROKAR_LIPOPROTEIN"/>
    <property type="match status" value="1"/>
</dbReference>
<dbReference type="Pfam" id="PF00116">
    <property type="entry name" value="COX2"/>
    <property type="match status" value="1"/>
</dbReference>
<protein>
    <recommendedName>
        <fullName evidence="3">cytochrome-c oxidase</fullName>
        <ecNumber evidence="3">7.1.1.9</ecNumber>
    </recommendedName>
    <alternativeName>
        <fullName evidence="13">Cytochrome aa3 subunit 2</fullName>
    </alternativeName>
</protein>
<evidence type="ECO:0000256" key="3">
    <source>
        <dbReference type="ARBA" id="ARBA00012949"/>
    </source>
</evidence>
<sequence>MSIPRRNTLGWRRWAALSVVPALMALTSCSAEVQRGWLPGERDTTDHTPLVTDLWVNSWIAALIIGVITWALILWCVIAYRRRKNTEGFPRQMSYNLPLEVFYLSVPLMIIMVLFVFTDRDQRAMDDRFEDPDVVIDVRGKQWAWDFNYVKEDVHEDPGVQAHLDGNWGTPDRLPTLYLPVNKKVELQLNSRDVQHSFWVVEFMQKRDLYPGENQYNRYIDIVPTRTGEYTGKCAELCGEYHSEMLFKVRVVTEQEYNNRISELRAKGNTGIRGDEYDRNPQRPALEQAQQRTEP</sequence>
<evidence type="ECO:0000256" key="11">
    <source>
        <dbReference type="ARBA" id="ARBA00023136"/>
    </source>
</evidence>
<dbReference type="Gene3D" id="2.60.40.420">
    <property type="entry name" value="Cupredoxins - blue copper proteins"/>
    <property type="match status" value="1"/>
</dbReference>
<dbReference type="InterPro" id="IPR045187">
    <property type="entry name" value="CcO_II"/>
</dbReference>
<feature type="transmembrane region" description="Helical" evidence="16">
    <location>
        <begin position="101"/>
        <end position="118"/>
    </location>
</feature>
<evidence type="ECO:0000256" key="16">
    <source>
        <dbReference type="SAM" id="Phobius"/>
    </source>
</evidence>
<evidence type="ECO:0000256" key="10">
    <source>
        <dbReference type="ARBA" id="ARBA00023008"/>
    </source>
</evidence>
<keyword evidence="5 16" id="KW-0812">Transmembrane</keyword>
<dbReference type="PANTHER" id="PTHR22888">
    <property type="entry name" value="CYTOCHROME C OXIDASE, SUBUNIT II"/>
    <property type="match status" value="1"/>
</dbReference>
<reference evidence="19" key="1">
    <citation type="journal article" date="2014" name="Genome Announc.">
        <title>Genome Sequence of Arthrobacter siccitolerans 4J27, a Xeroprotectant-Producing Desiccation-Tolerant Microorganism.</title>
        <authorList>
            <person name="Manzanera M."/>
            <person name="Santa-Cruz-Calvo L."/>
            <person name="Vilchez J.I."/>
            <person name="Garcia-Fontana C."/>
            <person name="Silva-Castro G.A."/>
            <person name="Calvo C."/>
            <person name="Gonzalez-Lopez J."/>
        </authorList>
    </citation>
    <scope>NUCLEOTIDE SEQUENCE [LARGE SCALE GENOMIC DNA]</scope>
    <source>
        <strain evidence="19">4J27</strain>
    </source>
</reference>
<dbReference type="AlphaFoldDB" id="A0A024GZP3"/>
<evidence type="ECO:0000313" key="19">
    <source>
        <dbReference type="Proteomes" id="UP000035722"/>
    </source>
</evidence>
<feature type="region of interest" description="Disordered" evidence="15">
    <location>
        <begin position="268"/>
        <end position="295"/>
    </location>
</feature>
<evidence type="ECO:0000256" key="4">
    <source>
        <dbReference type="ARBA" id="ARBA00022448"/>
    </source>
</evidence>
<evidence type="ECO:0000256" key="9">
    <source>
        <dbReference type="ARBA" id="ARBA00022989"/>
    </source>
</evidence>
<keyword evidence="8" id="KW-0249">Electron transport</keyword>
<keyword evidence="4" id="KW-0813">Transport</keyword>
<dbReference type="GO" id="GO:0042773">
    <property type="term" value="P:ATP synthesis coupled electron transport"/>
    <property type="evidence" value="ECO:0007669"/>
    <property type="project" value="TreeGrafter"/>
</dbReference>
<evidence type="ECO:0000256" key="2">
    <source>
        <dbReference type="ARBA" id="ARBA00007866"/>
    </source>
</evidence>
<evidence type="ECO:0000256" key="1">
    <source>
        <dbReference type="ARBA" id="ARBA00004141"/>
    </source>
</evidence>
<comment type="similarity">
    <text evidence="2">Belongs to the cytochrome c oxidase subunit 2 family.</text>
</comment>
<keyword evidence="11 16" id="KW-0472">Membrane</keyword>
<keyword evidence="19" id="KW-1185">Reference proteome</keyword>
<dbReference type="GO" id="GO:0005507">
    <property type="term" value="F:copper ion binding"/>
    <property type="evidence" value="ECO:0007669"/>
    <property type="project" value="InterPro"/>
</dbReference>
<keyword evidence="10" id="KW-0186">Copper</keyword>
<dbReference type="EC" id="7.1.1.9" evidence="3"/>
<dbReference type="GO" id="GO:0004129">
    <property type="term" value="F:cytochrome-c oxidase activity"/>
    <property type="evidence" value="ECO:0007669"/>
    <property type="project" value="UniProtKB-EC"/>
</dbReference>
<dbReference type="PROSITE" id="PS50857">
    <property type="entry name" value="COX2_CUA"/>
    <property type="match status" value="1"/>
</dbReference>
<dbReference type="SUPFAM" id="SSF49503">
    <property type="entry name" value="Cupredoxins"/>
    <property type="match status" value="1"/>
</dbReference>
<comment type="catalytic activity">
    <reaction evidence="14">
        <text>4 Fe(II)-[cytochrome c] + O2 + 8 H(+)(in) = 4 Fe(III)-[cytochrome c] + 2 H2O + 4 H(+)(out)</text>
        <dbReference type="Rhea" id="RHEA:11436"/>
        <dbReference type="Rhea" id="RHEA-COMP:10350"/>
        <dbReference type="Rhea" id="RHEA-COMP:14399"/>
        <dbReference type="ChEBI" id="CHEBI:15377"/>
        <dbReference type="ChEBI" id="CHEBI:15378"/>
        <dbReference type="ChEBI" id="CHEBI:15379"/>
        <dbReference type="ChEBI" id="CHEBI:29033"/>
        <dbReference type="ChEBI" id="CHEBI:29034"/>
        <dbReference type="EC" id="7.1.1.9"/>
    </reaction>
</comment>
<evidence type="ECO:0000256" key="7">
    <source>
        <dbReference type="ARBA" id="ARBA00022967"/>
    </source>
</evidence>
<dbReference type="EMBL" id="CAQI01000030">
    <property type="protein sequence ID" value="CCQ44941.1"/>
    <property type="molecule type" value="Genomic_DNA"/>
</dbReference>
<feature type="transmembrane region" description="Helical" evidence="16">
    <location>
        <begin position="55"/>
        <end position="80"/>
    </location>
</feature>